<evidence type="ECO:0000313" key="5">
    <source>
        <dbReference type="Proteomes" id="UP001162889"/>
    </source>
</evidence>
<dbReference type="Proteomes" id="UP001155901">
    <property type="component" value="Unassembled WGS sequence"/>
</dbReference>
<organism evidence="2 4">
    <name type="scientific">Duganella violaceipulchra</name>
    <dbReference type="NCBI Taxonomy" id="2849652"/>
    <lineage>
        <taxon>Bacteria</taxon>
        <taxon>Pseudomonadati</taxon>
        <taxon>Pseudomonadota</taxon>
        <taxon>Betaproteobacteria</taxon>
        <taxon>Burkholderiales</taxon>
        <taxon>Oxalobacteraceae</taxon>
        <taxon>Telluria group</taxon>
        <taxon>Duganella</taxon>
    </lineage>
</organism>
<proteinExistence type="predicted"/>
<dbReference type="EMBL" id="JAHTGR010000016">
    <property type="protein sequence ID" value="MBV6324370.1"/>
    <property type="molecule type" value="Genomic_DNA"/>
</dbReference>
<reference evidence="2" key="1">
    <citation type="submission" date="2021-07" db="EMBL/GenBank/DDBJ databases">
        <title>Characterization of violacein-producing bacteria and related species.</title>
        <authorList>
            <person name="Wilson H.S."/>
            <person name="De Leon M.E."/>
        </authorList>
    </citation>
    <scope>NUCLEOTIDE SEQUENCE</scope>
    <source>
        <strain evidence="2">HSC-15S17</strain>
    </source>
</reference>
<feature type="region of interest" description="Disordered" evidence="1">
    <location>
        <begin position="61"/>
        <end position="100"/>
    </location>
</feature>
<keyword evidence="5" id="KW-1185">Reference proteome</keyword>
<dbReference type="EMBL" id="JALJZU010000002">
    <property type="protein sequence ID" value="MCP2007236.1"/>
    <property type="molecule type" value="Genomic_DNA"/>
</dbReference>
<comment type="caution">
    <text evidence="2">The sequence shown here is derived from an EMBL/GenBank/DDBJ whole genome shotgun (WGS) entry which is preliminary data.</text>
</comment>
<protein>
    <submittedName>
        <fullName evidence="2">Uncharacterized protein</fullName>
    </submittedName>
</protein>
<dbReference type="AlphaFoldDB" id="A0AA41LAK7"/>
<accession>A0AA41LAK7</accession>
<name>A0AA41LAK7_9BURK</name>
<reference evidence="3" key="2">
    <citation type="submission" date="2022-03" db="EMBL/GenBank/DDBJ databases">
        <title>Genome Encyclopedia of Bacteria and Archaea VI: Functional Genomics of Type Strains.</title>
        <authorList>
            <person name="Whitman W."/>
        </authorList>
    </citation>
    <scope>NUCLEOTIDE SEQUENCE</scope>
    <source>
        <strain evidence="3">HSC-15S17</strain>
    </source>
</reference>
<evidence type="ECO:0000313" key="3">
    <source>
        <dbReference type="EMBL" id="MCP2007236.1"/>
    </source>
</evidence>
<dbReference type="Proteomes" id="UP001162889">
    <property type="component" value="Unassembled WGS sequence"/>
</dbReference>
<sequence length="112" mass="11453">MASKTLGRVSCPISCGHTAAQVKIKTDKGEKTAYPYVHCAACGVQLHTRSEDQARALLAITRPEKGAQDAPAAPPAPERPADVPAAPQAPEAPPAPAKRAAGLFDGLFGATA</sequence>
<evidence type="ECO:0000313" key="4">
    <source>
        <dbReference type="Proteomes" id="UP001155901"/>
    </source>
</evidence>
<evidence type="ECO:0000256" key="1">
    <source>
        <dbReference type="SAM" id="MobiDB-lite"/>
    </source>
</evidence>
<gene>
    <name evidence="2" type="ORF">KVP70_25880</name>
    <name evidence="3" type="ORF">L1274_000929</name>
</gene>
<evidence type="ECO:0000313" key="2">
    <source>
        <dbReference type="EMBL" id="MBV6324370.1"/>
    </source>
</evidence>
<dbReference type="RefSeq" id="WP_217945291.1">
    <property type="nucleotide sequence ID" value="NZ_JAHTGR010000016.1"/>
</dbReference>